<dbReference type="SUPFAM" id="SSF69118">
    <property type="entry name" value="AhpD-like"/>
    <property type="match status" value="1"/>
</dbReference>
<proteinExistence type="predicted"/>
<dbReference type="EMBL" id="JBIRUI010000032">
    <property type="protein sequence ID" value="MFI1719237.1"/>
    <property type="molecule type" value="Genomic_DNA"/>
</dbReference>
<evidence type="ECO:0000313" key="3">
    <source>
        <dbReference type="Proteomes" id="UP001611339"/>
    </source>
</evidence>
<accession>A0ABW7UHU1</accession>
<dbReference type="InterPro" id="IPR029032">
    <property type="entry name" value="AhpD-like"/>
</dbReference>
<dbReference type="InterPro" id="IPR010195">
    <property type="entry name" value="Uncharacterised_peroxidase-rel"/>
</dbReference>
<reference evidence="2 3" key="1">
    <citation type="submission" date="2024-10" db="EMBL/GenBank/DDBJ databases">
        <title>The Natural Products Discovery Center: Release of the First 8490 Sequenced Strains for Exploring Actinobacteria Biosynthetic Diversity.</title>
        <authorList>
            <person name="Kalkreuter E."/>
            <person name="Kautsar S.A."/>
            <person name="Yang D."/>
            <person name="Bader C.D."/>
            <person name="Teijaro C.N."/>
            <person name="Fluegel L."/>
            <person name="Davis C.M."/>
            <person name="Simpson J.R."/>
            <person name="Lauterbach L."/>
            <person name="Steele A.D."/>
            <person name="Gui C."/>
            <person name="Meng S."/>
            <person name="Li G."/>
            <person name="Viehrig K."/>
            <person name="Ye F."/>
            <person name="Su P."/>
            <person name="Kiefer A.F."/>
            <person name="Nichols A."/>
            <person name="Cepeda A.J."/>
            <person name="Yan W."/>
            <person name="Fan B."/>
            <person name="Jiang Y."/>
            <person name="Adhikari A."/>
            <person name="Zheng C.-J."/>
            <person name="Schuster L."/>
            <person name="Cowan T.M."/>
            <person name="Smanski M.J."/>
            <person name="Chevrette M.G."/>
            <person name="De Carvalho L.P.S."/>
            <person name="Shen B."/>
        </authorList>
    </citation>
    <scope>NUCLEOTIDE SEQUENCE [LARGE SCALE GENOMIC DNA]</scope>
    <source>
        <strain evidence="2 3">NPDC020602</strain>
    </source>
</reference>
<dbReference type="NCBIfam" id="TIGR01926">
    <property type="entry name" value="peroxid_rel"/>
    <property type="match status" value="1"/>
</dbReference>
<dbReference type="RefSeq" id="WP_398714002.1">
    <property type="nucleotide sequence ID" value="NZ_JBIRUI010000032.1"/>
</dbReference>
<sequence length="184" mass="19128">MPHIAVPAPVPGIRGLMAAKPASGRRLSELAEQLLRAASPLSVAERELIAAYVSHLNGTPYCTGSHTAAAAHAFGGDYALVQAVQRDPATAPVSERMRALLTIAGKVRGNAREVTEQDVAVARAAGADDEAVHDTVLIAAAFCMFNRYVDGLAAITPQDPETYDGIGATLVADGYLPQSRPASV</sequence>
<keyword evidence="3" id="KW-1185">Reference proteome</keyword>
<dbReference type="PANTHER" id="PTHR35446:SF2">
    <property type="entry name" value="CARBOXYMUCONOLACTONE DECARBOXYLASE-LIKE DOMAIN-CONTAINING PROTEIN"/>
    <property type="match status" value="1"/>
</dbReference>
<gene>
    <name evidence="2" type="ORF">ACH407_37450</name>
</gene>
<organism evidence="2 3">
    <name type="scientific">Streptomyces litmocidini</name>
    <dbReference type="NCBI Taxonomy" id="67318"/>
    <lineage>
        <taxon>Bacteria</taxon>
        <taxon>Bacillati</taxon>
        <taxon>Actinomycetota</taxon>
        <taxon>Actinomycetes</taxon>
        <taxon>Kitasatosporales</taxon>
        <taxon>Streptomycetaceae</taxon>
        <taxon>Streptomyces</taxon>
    </lineage>
</organism>
<dbReference type="Pfam" id="PF02627">
    <property type="entry name" value="CMD"/>
    <property type="match status" value="1"/>
</dbReference>
<evidence type="ECO:0000313" key="2">
    <source>
        <dbReference type="EMBL" id="MFI1719237.1"/>
    </source>
</evidence>
<name>A0ABW7UHU1_9ACTN</name>
<evidence type="ECO:0000259" key="1">
    <source>
        <dbReference type="Pfam" id="PF02627"/>
    </source>
</evidence>
<dbReference type="Gene3D" id="1.20.1290.10">
    <property type="entry name" value="AhpD-like"/>
    <property type="match status" value="1"/>
</dbReference>
<feature type="domain" description="Carboxymuconolactone decarboxylase-like" evidence="1">
    <location>
        <begin position="21"/>
        <end position="102"/>
    </location>
</feature>
<dbReference type="InterPro" id="IPR003779">
    <property type="entry name" value="CMD-like"/>
</dbReference>
<dbReference type="Proteomes" id="UP001611339">
    <property type="component" value="Unassembled WGS sequence"/>
</dbReference>
<dbReference type="PANTHER" id="PTHR35446">
    <property type="entry name" value="SI:CH211-175M2.5"/>
    <property type="match status" value="1"/>
</dbReference>
<protein>
    <submittedName>
        <fullName evidence="2">Carboxymuconolactone decarboxylase family protein</fullName>
    </submittedName>
</protein>
<comment type="caution">
    <text evidence="2">The sequence shown here is derived from an EMBL/GenBank/DDBJ whole genome shotgun (WGS) entry which is preliminary data.</text>
</comment>